<proteinExistence type="predicted"/>
<reference evidence="4 5" key="1">
    <citation type="submission" date="2018-10" db="EMBL/GenBank/DDBJ databases">
        <title>Genomic Encyclopedia of Type Strains, Phase IV (KMG-IV): sequencing the most valuable type-strain genomes for metagenomic binning, comparative biology and taxonomic classification.</title>
        <authorList>
            <person name="Goeker M."/>
        </authorList>
    </citation>
    <scope>NUCLEOTIDE SEQUENCE [LARGE SCALE GENOMIC DNA]</scope>
    <source>
        <strain evidence="4 5">DSM 3303</strain>
    </source>
</reference>
<evidence type="ECO:0000256" key="1">
    <source>
        <dbReference type="ARBA" id="ARBA00022729"/>
    </source>
</evidence>
<dbReference type="InterPro" id="IPR001638">
    <property type="entry name" value="Solute-binding_3/MltF_N"/>
</dbReference>
<evidence type="ECO:0000313" key="5">
    <source>
        <dbReference type="Proteomes" id="UP000279384"/>
    </source>
</evidence>
<evidence type="ECO:0000259" key="3">
    <source>
        <dbReference type="SMART" id="SM00062"/>
    </source>
</evidence>
<organism evidence="4 5">
    <name type="scientific">Vogesella indigofera</name>
    <name type="common">Pseudomonas indigofera</name>
    <dbReference type="NCBI Taxonomy" id="45465"/>
    <lineage>
        <taxon>Bacteria</taxon>
        <taxon>Pseudomonadati</taxon>
        <taxon>Pseudomonadota</taxon>
        <taxon>Betaproteobacteria</taxon>
        <taxon>Neisseriales</taxon>
        <taxon>Chromobacteriaceae</taxon>
        <taxon>Vogesella</taxon>
    </lineage>
</organism>
<dbReference type="SUPFAM" id="SSF53850">
    <property type="entry name" value="Periplasmic binding protein-like II"/>
    <property type="match status" value="1"/>
</dbReference>
<accession>A0A495BHH8</accession>
<dbReference type="AlphaFoldDB" id="A0A495BHH8"/>
<feature type="domain" description="Solute-binding protein family 3/N-terminal" evidence="3">
    <location>
        <begin position="25"/>
        <end position="250"/>
    </location>
</feature>
<dbReference type="Proteomes" id="UP000279384">
    <property type="component" value="Unassembled WGS sequence"/>
</dbReference>
<keyword evidence="1 2" id="KW-0732">Signal</keyword>
<feature type="chain" id="PRO_5019810000" evidence="2">
    <location>
        <begin position="23"/>
        <end position="252"/>
    </location>
</feature>
<comment type="caution">
    <text evidence="4">The sequence shown here is derived from an EMBL/GenBank/DDBJ whole genome shotgun (WGS) entry which is preliminary data.</text>
</comment>
<dbReference type="Pfam" id="PF00497">
    <property type="entry name" value="SBP_bac_3"/>
    <property type="match status" value="1"/>
</dbReference>
<sequence length="252" mass="27623">MKTPLLVLTIVAAGLLASTAQAAPALRIGVADSDSAPIVVLAGSQLVGGLSKELGEELGRTLKAPVEFIVVSRKRVEMSIDNGSIDIVCNTNPAWYVGASRVGWTREFYPQIERVMSLKPHPRTIDSVDELAGQRIGVIGGYHYTTVEPLWQGQRATRVNQPRLPLLMRALQTGMVDVVINSELEMSAWARANPAQAANLRLHPLVVSVMPTRCAVSPGSRYSESRLDQAIGEMEQNGSIRRILDRYEWKNR</sequence>
<feature type="signal peptide" evidence="2">
    <location>
        <begin position="1"/>
        <end position="22"/>
    </location>
</feature>
<dbReference type="RefSeq" id="WP_120810346.1">
    <property type="nucleotide sequence ID" value="NZ_RBID01000013.1"/>
</dbReference>
<evidence type="ECO:0000313" key="4">
    <source>
        <dbReference type="EMBL" id="RKQ60258.1"/>
    </source>
</evidence>
<evidence type="ECO:0000256" key="2">
    <source>
        <dbReference type="SAM" id="SignalP"/>
    </source>
</evidence>
<dbReference type="PANTHER" id="PTHR35936:SF6">
    <property type="entry name" value="AMINO ACID ABC TRANSPORTER SUBSTRATE-BINDING PAAT FAMILY PROTEIN"/>
    <property type="match status" value="1"/>
</dbReference>
<dbReference type="EMBL" id="RBID01000013">
    <property type="protein sequence ID" value="RKQ60258.1"/>
    <property type="molecule type" value="Genomic_DNA"/>
</dbReference>
<name>A0A495BHH8_VOGIN</name>
<dbReference type="SMART" id="SM00062">
    <property type="entry name" value="PBPb"/>
    <property type="match status" value="1"/>
</dbReference>
<dbReference type="Gene3D" id="3.40.190.10">
    <property type="entry name" value="Periplasmic binding protein-like II"/>
    <property type="match status" value="2"/>
</dbReference>
<protein>
    <submittedName>
        <fullName evidence="4">Amino acid ABC transporter substrate-binding protein (PAAT family)</fullName>
    </submittedName>
</protein>
<gene>
    <name evidence="4" type="ORF">C8E02_1602</name>
</gene>
<dbReference type="PANTHER" id="PTHR35936">
    <property type="entry name" value="MEMBRANE-BOUND LYTIC MUREIN TRANSGLYCOSYLASE F"/>
    <property type="match status" value="1"/>
</dbReference>